<dbReference type="GO" id="GO:0070181">
    <property type="term" value="F:small ribosomal subunit rRNA binding"/>
    <property type="evidence" value="ECO:0007669"/>
    <property type="project" value="TreeGrafter"/>
</dbReference>
<keyword evidence="3 8" id="KW-0689">Ribosomal protein</keyword>
<dbReference type="InterPro" id="IPR014717">
    <property type="entry name" value="Transl_elong_EF1B/ribsomal_bS6"/>
</dbReference>
<dbReference type="NCBIfam" id="TIGR00166">
    <property type="entry name" value="S6"/>
    <property type="match status" value="1"/>
</dbReference>
<reference evidence="8" key="1">
    <citation type="journal article" date="2020" name="Stud. Mycol.">
        <title>101 Dothideomycetes genomes: a test case for predicting lifestyles and emergence of pathogens.</title>
        <authorList>
            <person name="Haridas S."/>
            <person name="Albert R."/>
            <person name="Binder M."/>
            <person name="Bloem J."/>
            <person name="Labutti K."/>
            <person name="Salamov A."/>
            <person name="Andreopoulos B."/>
            <person name="Baker S."/>
            <person name="Barry K."/>
            <person name="Bills G."/>
            <person name="Bluhm B."/>
            <person name="Cannon C."/>
            <person name="Castanera R."/>
            <person name="Culley D."/>
            <person name="Daum C."/>
            <person name="Ezra D."/>
            <person name="Gonzalez J."/>
            <person name="Henrissat B."/>
            <person name="Kuo A."/>
            <person name="Liang C."/>
            <person name="Lipzen A."/>
            <person name="Lutzoni F."/>
            <person name="Magnuson J."/>
            <person name="Mondo S."/>
            <person name="Nolan M."/>
            <person name="Ohm R."/>
            <person name="Pangilinan J."/>
            <person name="Park H.-J."/>
            <person name="Ramirez L."/>
            <person name="Alfaro M."/>
            <person name="Sun H."/>
            <person name="Tritt A."/>
            <person name="Yoshinaga Y."/>
            <person name="Zwiers L.-H."/>
            <person name="Turgeon B."/>
            <person name="Goodwin S."/>
            <person name="Spatafora J."/>
            <person name="Crous P."/>
            <person name="Grigoriev I."/>
        </authorList>
    </citation>
    <scope>NUCLEOTIDE SEQUENCE</scope>
    <source>
        <strain evidence="8">CBS 101060</strain>
    </source>
</reference>
<comment type="caution">
    <text evidence="8">The sequence shown here is derived from an EMBL/GenBank/DDBJ whole genome shotgun (WGS) entry which is preliminary data.</text>
</comment>
<keyword evidence="4" id="KW-0496">Mitochondrion</keyword>
<evidence type="ECO:0000256" key="2">
    <source>
        <dbReference type="ARBA" id="ARBA00009512"/>
    </source>
</evidence>
<dbReference type="Pfam" id="PF01250">
    <property type="entry name" value="Ribosomal_S6"/>
    <property type="match status" value="1"/>
</dbReference>
<accession>A0A9P4S394</accession>
<dbReference type="AlphaFoldDB" id="A0A9P4S394"/>
<gene>
    <name evidence="8" type="ORF">M501DRAFT_999149</name>
</gene>
<evidence type="ECO:0000256" key="6">
    <source>
        <dbReference type="ARBA" id="ARBA00035170"/>
    </source>
</evidence>
<evidence type="ECO:0000256" key="7">
    <source>
        <dbReference type="ARBA" id="ARBA00037226"/>
    </source>
</evidence>
<dbReference type="PANTHER" id="PTHR21011:SF1">
    <property type="entry name" value="SMALL RIBOSOMAL SUBUNIT PROTEIN BS6M"/>
    <property type="match status" value="1"/>
</dbReference>
<evidence type="ECO:0000256" key="3">
    <source>
        <dbReference type="ARBA" id="ARBA00022980"/>
    </source>
</evidence>
<dbReference type="FunFam" id="3.30.70.60:FF:000007">
    <property type="entry name" value="37S ribosomal protein Mrp17"/>
    <property type="match status" value="1"/>
</dbReference>
<dbReference type="CDD" id="cd15465">
    <property type="entry name" value="bS6_mito"/>
    <property type="match status" value="1"/>
</dbReference>
<name>A0A9P4S394_9PEZI</name>
<keyword evidence="5" id="KW-0687">Ribonucleoprotein</keyword>
<dbReference type="GO" id="GO:0005763">
    <property type="term" value="C:mitochondrial small ribosomal subunit"/>
    <property type="evidence" value="ECO:0007669"/>
    <property type="project" value="TreeGrafter"/>
</dbReference>
<dbReference type="Gene3D" id="3.30.70.60">
    <property type="match status" value="1"/>
</dbReference>
<dbReference type="OrthoDB" id="10259681at2759"/>
<evidence type="ECO:0000313" key="8">
    <source>
        <dbReference type="EMBL" id="KAF2835396.1"/>
    </source>
</evidence>
<keyword evidence="9" id="KW-1185">Reference proteome</keyword>
<dbReference type="SUPFAM" id="SSF54995">
    <property type="entry name" value="Ribosomal protein S6"/>
    <property type="match status" value="1"/>
</dbReference>
<comment type="subcellular location">
    <subcellularLocation>
        <location evidence="1">Mitochondrion</location>
    </subcellularLocation>
</comment>
<evidence type="ECO:0000256" key="5">
    <source>
        <dbReference type="ARBA" id="ARBA00023274"/>
    </source>
</evidence>
<comment type="similarity">
    <text evidence="2">Belongs to the bacterial ribosomal protein bS6 family.</text>
</comment>
<dbReference type="GO" id="GO:0006412">
    <property type="term" value="P:translation"/>
    <property type="evidence" value="ECO:0007669"/>
    <property type="project" value="InterPro"/>
</dbReference>
<dbReference type="GO" id="GO:0003735">
    <property type="term" value="F:structural constituent of ribosome"/>
    <property type="evidence" value="ECO:0007669"/>
    <property type="project" value="InterPro"/>
</dbReference>
<dbReference type="PANTHER" id="PTHR21011">
    <property type="entry name" value="MITOCHONDRIAL 28S RIBOSOMAL PROTEIN S6"/>
    <property type="match status" value="1"/>
</dbReference>
<evidence type="ECO:0000313" key="9">
    <source>
        <dbReference type="Proteomes" id="UP000799429"/>
    </source>
</evidence>
<proteinExistence type="inferred from homology"/>
<dbReference type="Proteomes" id="UP000799429">
    <property type="component" value="Unassembled WGS sequence"/>
</dbReference>
<sequence length="120" mass="13588">MLYELIGIVRPGKLHEIKEIAKTAGSTVLNSGGVIRGITNWGTFLLPKPTRKHQVLHHTGHYFIMRFDSSARTQHAVRRTLSLDPRMIRYSIVNMGSKLQDIKDIGGKAEFSGREEEMDQ</sequence>
<evidence type="ECO:0000256" key="1">
    <source>
        <dbReference type="ARBA" id="ARBA00004173"/>
    </source>
</evidence>
<dbReference type="EMBL" id="MU006109">
    <property type="protein sequence ID" value="KAF2835396.1"/>
    <property type="molecule type" value="Genomic_DNA"/>
</dbReference>
<protein>
    <recommendedName>
        <fullName evidence="6">Small ribosomal subunit protein bS6m</fullName>
    </recommendedName>
</protein>
<dbReference type="InterPro" id="IPR000529">
    <property type="entry name" value="Ribosomal_bS6"/>
</dbReference>
<evidence type="ECO:0000256" key="4">
    <source>
        <dbReference type="ARBA" id="ARBA00023128"/>
    </source>
</evidence>
<dbReference type="InterPro" id="IPR035980">
    <property type="entry name" value="Ribosomal_bS6_sf"/>
</dbReference>
<organism evidence="8 9">
    <name type="scientific">Patellaria atrata CBS 101060</name>
    <dbReference type="NCBI Taxonomy" id="1346257"/>
    <lineage>
        <taxon>Eukaryota</taxon>
        <taxon>Fungi</taxon>
        <taxon>Dikarya</taxon>
        <taxon>Ascomycota</taxon>
        <taxon>Pezizomycotina</taxon>
        <taxon>Dothideomycetes</taxon>
        <taxon>Dothideomycetes incertae sedis</taxon>
        <taxon>Patellariales</taxon>
        <taxon>Patellariaceae</taxon>
        <taxon>Patellaria</taxon>
    </lineage>
</organism>
<comment type="function">
    <text evidence="7">Component of the mitochondrial ribosome (mitoribosome), a dedicated translation machinery responsible for the synthesis of mitochondrial genome-encoded proteins, including at least some of the essential transmembrane subunits of the mitochondrial respiratory chain. The mitoribosomes are attached to the mitochondrial inner membrane and translation products are cotranslationally integrated into the membrane.</text>
</comment>